<feature type="binding site" evidence="14">
    <location>
        <begin position="227"/>
        <end position="229"/>
    </location>
    <ligand>
        <name>S-adenosyl-L-methionine</name>
        <dbReference type="ChEBI" id="CHEBI:59789"/>
    </ligand>
</feature>
<feature type="active site" description="S-methylcysteine intermediate" evidence="14">
    <location>
        <position position="347"/>
    </location>
</feature>
<comment type="miscellaneous">
    <text evidence="14">Reaction proceeds by a ping-pong mechanism involving intermediate methylation of a conserved cysteine residue.</text>
</comment>
<feature type="binding site" evidence="14">
    <location>
        <begin position="173"/>
        <end position="174"/>
    </location>
    <ligand>
        <name>S-adenosyl-L-methionine</name>
        <dbReference type="ChEBI" id="CHEBI:59789"/>
    </ligand>
</feature>
<evidence type="ECO:0000256" key="4">
    <source>
        <dbReference type="ARBA" id="ARBA00022490"/>
    </source>
</evidence>
<keyword evidence="5 14" id="KW-0698">rRNA processing</keyword>
<feature type="active site" description="Proton acceptor" evidence="14">
    <location>
        <position position="96"/>
    </location>
</feature>
<evidence type="ECO:0000313" key="17">
    <source>
        <dbReference type="Proteomes" id="UP000777002"/>
    </source>
</evidence>
<dbReference type="InterPro" id="IPR027492">
    <property type="entry name" value="RNA_MTrfase_RlmN"/>
</dbReference>
<dbReference type="GO" id="GO:0032259">
    <property type="term" value="P:methylation"/>
    <property type="evidence" value="ECO:0007669"/>
    <property type="project" value="UniProtKB-KW"/>
</dbReference>
<dbReference type="EMBL" id="JACJKX010000010">
    <property type="protein sequence ID" value="MBM6928891.1"/>
    <property type="molecule type" value="Genomic_DNA"/>
</dbReference>
<dbReference type="PIRSF" id="PIRSF006004">
    <property type="entry name" value="CHP00048"/>
    <property type="match status" value="1"/>
</dbReference>
<evidence type="ECO:0000256" key="13">
    <source>
        <dbReference type="ARBA" id="ARBA00023157"/>
    </source>
</evidence>
<dbReference type="Proteomes" id="UP000777002">
    <property type="component" value="Unassembled WGS sequence"/>
</dbReference>
<evidence type="ECO:0000256" key="12">
    <source>
        <dbReference type="ARBA" id="ARBA00023014"/>
    </source>
</evidence>
<dbReference type="SFLD" id="SFLDS00029">
    <property type="entry name" value="Radical_SAM"/>
    <property type="match status" value="1"/>
</dbReference>
<dbReference type="InterPro" id="IPR048641">
    <property type="entry name" value="RlmN_N"/>
</dbReference>
<evidence type="ECO:0000256" key="9">
    <source>
        <dbReference type="ARBA" id="ARBA00022694"/>
    </source>
</evidence>
<dbReference type="SFLD" id="SFLDF00275">
    <property type="entry name" value="adenosine_C2_methyltransferase"/>
    <property type="match status" value="1"/>
</dbReference>
<dbReference type="NCBIfam" id="TIGR00048">
    <property type="entry name" value="rRNA_mod_RlmN"/>
    <property type="match status" value="1"/>
</dbReference>
<comment type="subcellular location">
    <subcellularLocation>
        <location evidence="1 14">Cytoplasm</location>
    </subcellularLocation>
</comment>
<comment type="caution">
    <text evidence="14">Lacks conserved residue(s) required for the propagation of feature annotation.</text>
</comment>
<dbReference type="Pfam" id="PF04055">
    <property type="entry name" value="Radical_SAM"/>
    <property type="match status" value="1"/>
</dbReference>
<evidence type="ECO:0000256" key="10">
    <source>
        <dbReference type="ARBA" id="ARBA00022723"/>
    </source>
</evidence>
<comment type="similarity">
    <text evidence="2 14">Belongs to the radical SAM superfamily. RlmN family.</text>
</comment>
<dbReference type="Pfam" id="PF21016">
    <property type="entry name" value="RlmN_N"/>
    <property type="match status" value="1"/>
</dbReference>
<comment type="catalytic activity">
    <reaction evidence="14">
        <text>adenosine(2503) in 23S rRNA + 2 reduced [2Fe-2S]-[ferredoxin] + 2 S-adenosyl-L-methionine = 2-methyladenosine(2503) in 23S rRNA + 5'-deoxyadenosine + L-methionine + 2 oxidized [2Fe-2S]-[ferredoxin] + S-adenosyl-L-homocysteine</text>
        <dbReference type="Rhea" id="RHEA:42916"/>
        <dbReference type="Rhea" id="RHEA-COMP:10000"/>
        <dbReference type="Rhea" id="RHEA-COMP:10001"/>
        <dbReference type="Rhea" id="RHEA-COMP:10152"/>
        <dbReference type="Rhea" id="RHEA-COMP:10282"/>
        <dbReference type="ChEBI" id="CHEBI:17319"/>
        <dbReference type="ChEBI" id="CHEBI:33737"/>
        <dbReference type="ChEBI" id="CHEBI:33738"/>
        <dbReference type="ChEBI" id="CHEBI:57844"/>
        <dbReference type="ChEBI" id="CHEBI:57856"/>
        <dbReference type="ChEBI" id="CHEBI:59789"/>
        <dbReference type="ChEBI" id="CHEBI:74411"/>
        <dbReference type="ChEBI" id="CHEBI:74497"/>
        <dbReference type="EC" id="2.1.1.192"/>
    </reaction>
</comment>
<comment type="function">
    <text evidence="14">Specifically methylates position 2 of adenine 2503 in 23S rRNA and position 2 of adenine 37 in tRNAs. m2A2503 modification seems to play a crucial role in the proofreading step occurring at the peptidyl transferase center and thus would serve to optimize ribosomal fidelity.</text>
</comment>
<evidence type="ECO:0000256" key="14">
    <source>
        <dbReference type="HAMAP-Rule" id="MF_01849"/>
    </source>
</evidence>
<dbReference type="EC" id="2.1.1.192" evidence="14"/>
<comment type="caution">
    <text evidence="16">The sequence shown here is derived from an EMBL/GenBank/DDBJ whole genome shotgun (WGS) entry which is preliminary data.</text>
</comment>
<gene>
    <name evidence="14 16" type="primary">rlmN</name>
    <name evidence="16" type="ORF">H5985_06365</name>
</gene>
<dbReference type="RefSeq" id="WP_205050479.1">
    <property type="nucleotide sequence ID" value="NZ_JACJKX010000010.1"/>
</dbReference>
<feature type="binding site" evidence="14">
    <location>
        <position position="304"/>
    </location>
    <ligand>
        <name>S-adenosyl-L-methionine</name>
        <dbReference type="ChEBI" id="CHEBI:59789"/>
    </ligand>
</feature>
<dbReference type="InterPro" id="IPR058240">
    <property type="entry name" value="rSAM_sf"/>
</dbReference>
<keyword evidence="8 14" id="KW-0949">S-adenosyl-L-methionine</keyword>
<reference evidence="16 17" key="1">
    <citation type="journal article" date="2021" name="Sci. Rep.">
        <title>The distribution of antibiotic resistance genes in chicken gut microbiota commensals.</title>
        <authorList>
            <person name="Juricova H."/>
            <person name="Matiasovicova J."/>
            <person name="Kubasova T."/>
            <person name="Cejkova D."/>
            <person name="Rychlik I."/>
        </authorList>
    </citation>
    <scope>NUCLEOTIDE SEQUENCE [LARGE SCALE GENOMIC DNA]</scope>
    <source>
        <strain evidence="16 17">An562</strain>
    </source>
</reference>
<keyword evidence="7 14" id="KW-0808">Transferase</keyword>
<feature type="binding site" evidence="14">
    <location>
        <position position="205"/>
    </location>
    <ligand>
        <name>S-adenosyl-L-methionine</name>
        <dbReference type="ChEBI" id="CHEBI:59789"/>
    </ligand>
</feature>
<feature type="binding site" evidence="14">
    <location>
        <position position="120"/>
    </location>
    <ligand>
        <name>[4Fe-4S] cluster</name>
        <dbReference type="ChEBI" id="CHEBI:49883"/>
        <note>4Fe-4S-S-AdoMet</note>
    </ligand>
</feature>
<keyword evidence="13 14" id="KW-1015">Disulfide bond</keyword>
<keyword evidence="12 14" id="KW-0411">Iron-sulfur</keyword>
<dbReference type="InterPro" id="IPR004383">
    <property type="entry name" value="rRNA_lsu_MTrfase_RlmN/Cfr"/>
</dbReference>
<keyword evidence="11 14" id="KW-0408">Iron</keyword>
<keyword evidence="4 14" id="KW-0963">Cytoplasm</keyword>
<dbReference type="PANTHER" id="PTHR30544:SF5">
    <property type="entry name" value="RADICAL SAM CORE DOMAIN-CONTAINING PROTEIN"/>
    <property type="match status" value="1"/>
</dbReference>
<evidence type="ECO:0000256" key="8">
    <source>
        <dbReference type="ARBA" id="ARBA00022691"/>
    </source>
</evidence>
<comment type="catalytic activity">
    <reaction evidence="14">
        <text>adenosine(37) in tRNA + 2 reduced [2Fe-2S]-[ferredoxin] + 2 S-adenosyl-L-methionine = 2-methyladenosine(37) in tRNA + 5'-deoxyadenosine + L-methionine + 2 oxidized [2Fe-2S]-[ferredoxin] + S-adenosyl-L-homocysteine</text>
        <dbReference type="Rhea" id="RHEA:43332"/>
        <dbReference type="Rhea" id="RHEA-COMP:10000"/>
        <dbReference type="Rhea" id="RHEA-COMP:10001"/>
        <dbReference type="Rhea" id="RHEA-COMP:10162"/>
        <dbReference type="Rhea" id="RHEA-COMP:10485"/>
        <dbReference type="ChEBI" id="CHEBI:17319"/>
        <dbReference type="ChEBI" id="CHEBI:33737"/>
        <dbReference type="ChEBI" id="CHEBI:33738"/>
        <dbReference type="ChEBI" id="CHEBI:57844"/>
        <dbReference type="ChEBI" id="CHEBI:57856"/>
        <dbReference type="ChEBI" id="CHEBI:59789"/>
        <dbReference type="ChEBI" id="CHEBI:74411"/>
        <dbReference type="ChEBI" id="CHEBI:74497"/>
        <dbReference type="EC" id="2.1.1.192"/>
    </reaction>
</comment>
<dbReference type="Gene3D" id="1.10.150.530">
    <property type="match status" value="1"/>
</dbReference>
<keyword evidence="9 14" id="KW-0819">tRNA processing</keyword>
<evidence type="ECO:0000259" key="15">
    <source>
        <dbReference type="PROSITE" id="PS51918"/>
    </source>
</evidence>
<evidence type="ECO:0000256" key="7">
    <source>
        <dbReference type="ARBA" id="ARBA00022679"/>
    </source>
</evidence>
<name>A0ABS2GUL1_9BURK</name>
<evidence type="ECO:0000313" key="16">
    <source>
        <dbReference type="EMBL" id="MBM6928891.1"/>
    </source>
</evidence>
<dbReference type="PROSITE" id="PS51918">
    <property type="entry name" value="RADICAL_SAM"/>
    <property type="match status" value="1"/>
</dbReference>
<feature type="binding site" evidence="14">
    <location>
        <position position="123"/>
    </location>
    <ligand>
        <name>[4Fe-4S] cluster</name>
        <dbReference type="ChEBI" id="CHEBI:49883"/>
        <note>4Fe-4S-S-AdoMet</note>
    </ligand>
</feature>
<dbReference type="InterPro" id="IPR007197">
    <property type="entry name" value="rSAM"/>
</dbReference>
<dbReference type="PANTHER" id="PTHR30544">
    <property type="entry name" value="23S RRNA METHYLTRANSFERASE"/>
    <property type="match status" value="1"/>
</dbReference>
<dbReference type="SFLD" id="SFLDG01062">
    <property type="entry name" value="methyltransferase_(Class_A)"/>
    <property type="match status" value="1"/>
</dbReference>
<keyword evidence="3 14" id="KW-0004">4Fe-4S</keyword>
<evidence type="ECO:0000256" key="3">
    <source>
        <dbReference type="ARBA" id="ARBA00022485"/>
    </source>
</evidence>
<keyword evidence="17" id="KW-1185">Reference proteome</keyword>
<organism evidence="16 17">
    <name type="scientific">Parasutterella secunda</name>
    <dbReference type="NCBI Taxonomy" id="626947"/>
    <lineage>
        <taxon>Bacteria</taxon>
        <taxon>Pseudomonadati</taxon>
        <taxon>Pseudomonadota</taxon>
        <taxon>Betaproteobacteria</taxon>
        <taxon>Burkholderiales</taxon>
        <taxon>Sutterellaceae</taxon>
        <taxon>Parasutterella</taxon>
    </lineage>
</organism>
<feature type="binding site" evidence="14">
    <location>
        <position position="116"/>
    </location>
    <ligand>
        <name>[4Fe-4S] cluster</name>
        <dbReference type="ChEBI" id="CHEBI:49883"/>
        <note>4Fe-4S-S-AdoMet</note>
    </ligand>
</feature>
<comment type="cofactor">
    <cofactor evidence="14">
        <name>[4Fe-4S] cluster</name>
        <dbReference type="ChEBI" id="CHEBI:49883"/>
    </cofactor>
    <text evidence="14">Binds 1 [4Fe-4S] cluster. The cluster is coordinated with 3 cysteines and an exchangeable S-adenosyl-L-methionine.</text>
</comment>
<feature type="domain" description="Radical SAM core" evidence="15">
    <location>
        <begin position="102"/>
        <end position="342"/>
    </location>
</feature>
<dbReference type="HAMAP" id="MF_01849">
    <property type="entry name" value="RNA_methyltr_RlmN"/>
    <property type="match status" value="1"/>
</dbReference>
<keyword evidence="6 14" id="KW-0489">Methyltransferase</keyword>
<dbReference type="InterPro" id="IPR040072">
    <property type="entry name" value="Methyltransferase_A"/>
</dbReference>
<evidence type="ECO:0000256" key="1">
    <source>
        <dbReference type="ARBA" id="ARBA00004496"/>
    </source>
</evidence>
<proteinExistence type="inferred from homology"/>
<evidence type="ECO:0000256" key="2">
    <source>
        <dbReference type="ARBA" id="ARBA00007544"/>
    </source>
</evidence>
<dbReference type="InterPro" id="IPR013785">
    <property type="entry name" value="Aldolase_TIM"/>
</dbReference>
<dbReference type="Gene3D" id="3.20.20.70">
    <property type="entry name" value="Aldolase class I"/>
    <property type="match status" value="1"/>
</dbReference>
<accession>A0ABS2GUL1</accession>
<evidence type="ECO:0000256" key="5">
    <source>
        <dbReference type="ARBA" id="ARBA00022552"/>
    </source>
</evidence>
<dbReference type="GO" id="GO:0008168">
    <property type="term" value="F:methyltransferase activity"/>
    <property type="evidence" value="ECO:0007669"/>
    <property type="project" value="UniProtKB-KW"/>
</dbReference>
<evidence type="ECO:0000256" key="11">
    <source>
        <dbReference type="ARBA" id="ARBA00023004"/>
    </source>
</evidence>
<dbReference type="SUPFAM" id="SSF102114">
    <property type="entry name" value="Radical SAM enzymes"/>
    <property type="match status" value="1"/>
</dbReference>
<protein>
    <recommendedName>
        <fullName evidence="14">Dual-specificity RNA methyltransferase RlmN</fullName>
        <ecNumber evidence="14">2.1.1.192</ecNumber>
    </recommendedName>
    <alternativeName>
        <fullName evidence="14">23S rRNA (adenine(2503)-C(2))-methyltransferase</fullName>
    </alternativeName>
    <alternativeName>
        <fullName evidence="14">23S rRNA m2A2503 methyltransferase</fullName>
    </alternativeName>
    <alternativeName>
        <fullName evidence="14">Ribosomal RNA large subunit methyltransferase N</fullName>
    </alternativeName>
    <alternativeName>
        <fullName evidence="14">tRNA (adenine(37)-C(2))-methyltransferase</fullName>
    </alternativeName>
    <alternativeName>
        <fullName evidence="14">tRNA m2A37 methyltransferase</fullName>
    </alternativeName>
</protein>
<keyword evidence="10 14" id="KW-0479">Metal-binding</keyword>
<sequence>MTQTTERVNLLDLDREGLIAFCEQMGEKRFRAIQLLRWIHRHCVGDFEKMTDLAKSFRAKLIAQTEIKAPVPIWDKKSTDGTRKWLFDVGNGNAVETVFIPEDDRGTLCVSTQAGCAMGCLFCSTGKQGFNRNLKTSEIIGQLWHAEKTLREDLGVTDPADRVISNVVLMGMGEPLQNLDNVVAALKLMLDDNGYGLSRRRVTVSTCGLTLQMDKLAAAVPVALAVSLHAPTDELRDQIMPINKKHPLADLMAACKRYLAHAPRDYITFEYILLGGVNDRLEHAKALVKLVKGVSCKFNLIPFNPFPDSDLRKPDLADVKAFQDYLIGQGIVTTVRKTRGDDIDAACGQLAGNIKDKTRRAERLAQQKAQLTFLVKEA</sequence>
<evidence type="ECO:0000256" key="6">
    <source>
        <dbReference type="ARBA" id="ARBA00022603"/>
    </source>
</evidence>